<dbReference type="RefSeq" id="XP_030980147.1">
    <property type="nucleotide sequence ID" value="XM_031130904.1"/>
</dbReference>
<evidence type="ECO:0000256" key="1">
    <source>
        <dbReference type="SAM" id="Phobius"/>
    </source>
</evidence>
<feature type="transmembrane region" description="Helical" evidence="1">
    <location>
        <begin position="307"/>
        <end position="327"/>
    </location>
</feature>
<dbReference type="GeneID" id="41965809"/>
<keyword evidence="1" id="KW-1133">Transmembrane helix</keyword>
<proteinExistence type="predicted"/>
<feature type="transmembrane region" description="Helical" evidence="1">
    <location>
        <begin position="172"/>
        <end position="192"/>
    </location>
</feature>
<feature type="transmembrane region" description="Helical" evidence="1">
    <location>
        <begin position="358"/>
        <end position="379"/>
    </location>
</feature>
<dbReference type="AlphaFoldDB" id="A0A6P8AZ52"/>
<organism evidence="2 3">
    <name type="scientific">Pyricularia grisea</name>
    <name type="common">Crabgrass-specific blast fungus</name>
    <name type="synonym">Magnaporthe grisea</name>
    <dbReference type="NCBI Taxonomy" id="148305"/>
    <lineage>
        <taxon>Eukaryota</taxon>
        <taxon>Fungi</taxon>
        <taxon>Dikarya</taxon>
        <taxon>Ascomycota</taxon>
        <taxon>Pezizomycotina</taxon>
        <taxon>Sordariomycetes</taxon>
        <taxon>Sordariomycetidae</taxon>
        <taxon>Magnaporthales</taxon>
        <taxon>Pyriculariaceae</taxon>
        <taxon>Pyricularia</taxon>
    </lineage>
</organism>
<feature type="transmembrane region" description="Helical" evidence="1">
    <location>
        <begin position="251"/>
        <end position="272"/>
    </location>
</feature>
<name>A0A6P8AZ52_PYRGI</name>
<keyword evidence="2" id="KW-1185">Reference proteome</keyword>
<accession>A0A6P8AZ52</accession>
<gene>
    <name evidence="3" type="ORF">PgNI_10930</name>
</gene>
<reference evidence="3" key="2">
    <citation type="submission" date="2019-10" db="EMBL/GenBank/DDBJ databases">
        <authorList>
            <consortium name="NCBI Genome Project"/>
        </authorList>
    </citation>
    <scope>NUCLEOTIDE SEQUENCE</scope>
    <source>
        <strain evidence="3">NI907</strain>
    </source>
</reference>
<dbReference type="KEGG" id="pgri:PgNI_10930"/>
<sequence>MAPPDIGVPPVTHLYFLGLSAVGYDWLWGRINRGPGIKAIVDTRRTGVFPTGSRLMQSYTGWLALDTLFVPAVIFYNDLLSSTCPAHRLLLIDIFSTMQTTTHCMTVLGWDCGESGLWAVIENIFWGVFNQAWGAATVYPIYCFAHAARWLQVPDKNDRNRLLIGPKTAQEALPLPAIAIIGSLTPVMLLYPTFATSCSTKQRQTLIALYRLTPPVLALLRPAASAALGLRRNPKQTDEDRRRAQRLTAASLAASGTAATLAHWYAMATAFLNPKTSLTRVFSPFALGDRDKSGLGETILAEVAHEFLQWDVVAVGLALAPLSYIVWRSRSRGVVVGKEASSSLSPWRKVLAWGPTRVLMWGFACVALSPGGLLAWTLVAQVMEGLKQDEEVPGQQAKPDPSNRR</sequence>
<dbReference type="Proteomes" id="UP000515153">
    <property type="component" value="Chromosome VII"/>
</dbReference>
<reference evidence="3" key="3">
    <citation type="submission" date="2025-08" db="UniProtKB">
        <authorList>
            <consortium name="RefSeq"/>
        </authorList>
    </citation>
    <scope>IDENTIFICATION</scope>
    <source>
        <strain evidence="3">NI907</strain>
    </source>
</reference>
<keyword evidence="1" id="KW-0812">Transmembrane</keyword>
<evidence type="ECO:0000313" key="3">
    <source>
        <dbReference type="RefSeq" id="XP_030980147.1"/>
    </source>
</evidence>
<evidence type="ECO:0000313" key="2">
    <source>
        <dbReference type="Proteomes" id="UP000515153"/>
    </source>
</evidence>
<keyword evidence="1" id="KW-0472">Membrane</keyword>
<protein>
    <submittedName>
        <fullName evidence="3">Uncharacterized protein</fullName>
    </submittedName>
</protein>
<reference evidence="2 3" key="1">
    <citation type="journal article" date="2019" name="Mol. Biol. Evol.">
        <title>Blast fungal genomes show frequent chromosomal changes, gene gains and losses, and effector gene turnover.</title>
        <authorList>
            <person name="Gomez Luciano L.B."/>
            <person name="Jason Tsai I."/>
            <person name="Chuma I."/>
            <person name="Tosa Y."/>
            <person name="Chen Y.H."/>
            <person name="Li J.Y."/>
            <person name="Li M.Y."/>
            <person name="Jade Lu M.Y."/>
            <person name="Nakayashiki H."/>
            <person name="Li W.H."/>
        </authorList>
    </citation>
    <scope>NUCLEOTIDE SEQUENCE [LARGE SCALE GENOMIC DNA]</scope>
    <source>
        <strain evidence="2 3">NI907</strain>
    </source>
</reference>